<evidence type="ECO:0000313" key="3">
    <source>
        <dbReference type="Proteomes" id="UP001156666"/>
    </source>
</evidence>
<keyword evidence="1" id="KW-0472">Membrane</keyword>
<comment type="caution">
    <text evidence="2">The sequence shown here is derived from an EMBL/GenBank/DDBJ whole genome shotgun (WGS) entry which is preliminary data.</text>
</comment>
<sequence length="554" mass="61704">MENKSFDDIIKSKLESFSSEIDPNAWDLFQESEADATFDESVASKLDAFVLDEVPAEFDFLNEEVEGPISFDALIGAKLAGLSVNDNSDWDQFEKILDQDLAFDQEVSNKVAGYEAPLSESQWPKLAAHLEKVEKRRRRIVITKLIEAAVFILFILSIMQLYPIHNITKKSVYRTHGVVQDLNNSKSNALDAVNSEKEELLVSHSKINANNIANDVIAASTASNISLEGSNNSANIVSAEGASFTGMNGRQAIVMSQPLAKRNIASLVYTRDEEVSFRQKESSNYISLIDIPEIPILERVIAAPSFDLGKSVKKDQYWFNVYGSPELSIINTPYDKSYNDDRFINTETQDVEAYSRITDSYSLGASVSKETANWEIEGGIEYTSLNYFPKQVKEVTGKASTGYKTTLLKEIIFDIVEIPVNLKYSLFRKKGWKVYGTNGFSAGIVAFANYDIDEDPSKPLSAALASSGFQGRVVSEESFVDRKTFDEGFLKTENFKENIFASVSAGFGVSKEISDKIAFYVQPTYHYNLSQSGLGPNNDVHHRLALQFGTKVRI</sequence>
<keyword evidence="1" id="KW-0812">Transmembrane</keyword>
<dbReference type="AlphaFoldDB" id="A0AA37WF25"/>
<organism evidence="2 3">
    <name type="scientific">Portibacter lacus</name>
    <dbReference type="NCBI Taxonomy" id="1099794"/>
    <lineage>
        <taxon>Bacteria</taxon>
        <taxon>Pseudomonadati</taxon>
        <taxon>Bacteroidota</taxon>
        <taxon>Saprospiria</taxon>
        <taxon>Saprospirales</taxon>
        <taxon>Haliscomenobacteraceae</taxon>
        <taxon>Portibacter</taxon>
    </lineage>
</organism>
<name>A0AA37WF25_9BACT</name>
<feature type="transmembrane region" description="Helical" evidence="1">
    <location>
        <begin position="145"/>
        <end position="164"/>
    </location>
</feature>
<evidence type="ECO:0000313" key="2">
    <source>
        <dbReference type="EMBL" id="GLR18192.1"/>
    </source>
</evidence>
<dbReference type="Proteomes" id="UP001156666">
    <property type="component" value="Unassembled WGS sequence"/>
</dbReference>
<keyword evidence="3" id="KW-1185">Reference proteome</keyword>
<gene>
    <name evidence="2" type="ORF">GCM10007940_28070</name>
</gene>
<reference evidence="2" key="2">
    <citation type="submission" date="2023-01" db="EMBL/GenBank/DDBJ databases">
        <title>Draft genome sequence of Portibacter lacus strain NBRC 108769.</title>
        <authorList>
            <person name="Sun Q."/>
            <person name="Mori K."/>
        </authorList>
    </citation>
    <scope>NUCLEOTIDE SEQUENCE</scope>
    <source>
        <strain evidence="2">NBRC 108769</strain>
    </source>
</reference>
<evidence type="ECO:0008006" key="4">
    <source>
        <dbReference type="Google" id="ProtNLM"/>
    </source>
</evidence>
<reference evidence="2" key="1">
    <citation type="journal article" date="2014" name="Int. J. Syst. Evol. Microbiol.">
        <title>Complete genome sequence of Corynebacterium casei LMG S-19264T (=DSM 44701T), isolated from a smear-ripened cheese.</title>
        <authorList>
            <consortium name="US DOE Joint Genome Institute (JGI-PGF)"/>
            <person name="Walter F."/>
            <person name="Albersmeier A."/>
            <person name="Kalinowski J."/>
            <person name="Ruckert C."/>
        </authorList>
    </citation>
    <scope>NUCLEOTIDE SEQUENCE</scope>
    <source>
        <strain evidence="2">NBRC 108769</strain>
    </source>
</reference>
<dbReference type="EMBL" id="BSOH01000015">
    <property type="protein sequence ID" value="GLR18192.1"/>
    <property type="molecule type" value="Genomic_DNA"/>
</dbReference>
<protein>
    <recommendedName>
        <fullName evidence="4">Outer membrane protein beta-barrel domain-containing protein</fullName>
    </recommendedName>
</protein>
<accession>A0AA37WF25</accession>
<evidence type="ECO:0000256" key="1">
    <source>
        <dbReference type="SAM" id="Phobius"/>
    </source>
</evidence>
<keyword evidence="1" id="KW-1133">Transmembrane helix</keyword>
<proteinExistence type="predicted"/>
<dbReference type="RefSeq" id="WP_235294378.1">
    <property type="nucleotide sequence ID" value="NZ_BSOH01000015.1"/>
</dbReference>